<feature type="domain" description="HTH asnC-type" evidence="4">
    <location>
        <begin position="1"/>
        <end position="66"/>
    </location>
</feature>
<accession>A0A543KNL6</accession>
<evidence type="ECO:0000256" key="1">
    <source>
        <dbReference type="ARBA" id="ARBA00023015"/>
    </source>
</evidence>
<dbReference type="SUPFAM" id="SSF54909">
    <property type="entry name" value="Dimeric alpha+beta barrel"/>
    <property type="match status" value="1"/>
</dbReference>
<name>A0A543KNL6_9MICO</name>
<dbReference type="Pfam" id="PF01037">
    <property type="entry name" value="AsnC_trans_reg"/>
    <property type="match status" value="1"/>
</dbReference>
<dbReference type="SUPFAM" id="SSF46785">
    <property type="entry name" value="Winged helix' DNA-binding domain"/>
    <property type="match status" value="1"/>
</dbReference>
<dbReference type="GO" id="GO:0043565">
    <property type="term" value="F:sequence-specific DNA binding"/>
    <property type="evidence" value="ECO:0007669"/>
    <property type="project" value="InterPro"/>
</dbReference>
<dbReference type="InterPro" id="IPR019888">
    <property type="entry name" value="Tscrpt_reg_AsnC-like"/>
</dbReference>
<keyword evidence="6" id="KW-1185">Reference proteome</keyword>
<dbReference type="PRINTS" id="PR00033">
    <property type="entry name" value="HTHASNC"/>
</dbReference>
<dbReference type="InterPro" id="IPR019887">
    <property type="entry name" value="Tscrpt_reg_AsnC/Lrp_C"/>
</dbReference>
<sequence>MDAQDEKILGILRVEGRVSFSEIGRQVGLSTNAVAARVRRMERDGVIAGYQAVLGSEASVGATGLEAFIDVRLQPDQDSEEFLAWSRGQRAVVDAVHVTGPYDYLLRVRTSDTRALDALLRALKKDGGAAQTQTRLALR</sequence>
<dbReference type="InterPro" id="IPR011008">
    <property type="entry name" value="Dimeric_a/b-barrel"/>
</dbReference>
<protein>
    <submittedName>
        <fullName evidence="5">AsnC family transcriptional regulator</fullName>
    </submittedName>
</protein>
<dbReference type="Pfam" id="PF13404">
    <property type="entry name" value="HTH_AsnC-type"/>
    <property type="match status" value="1"/>
</dbReference>
<evidence type="ECO:0000256" key="3">
    <source>
        <dbReference type="ARBA" id="ARBA00023163"/>
    </source>
</evidence>
<keyword evidence="3" id="KW-0804">Transcription</keyword>
<comment type="caution">
    <text evidence="5">The sequence shown here is derived from an EMBL/GenBank/DDBJ whole genome shotgun (WGS) entry which is preliminary data.</text>
</comment>
<dbReference type="OrthoDB" id="166264at2"/>
<keyword evidence="1" id="KW-0805">Transcription regulation</keyword>
<proteinExistence type="predicted"/>
<gene>
    <name evidence="5" type="ORF">FB476_1554</name>
</gene>
<dbReference type="Proteomes" id="UP000315133">
    <property type="component" value="Unassembled WGS sequence"/>
</dbReference>
<evidence type="ECO:0000259" key="4">
    <source>
        <dbReference type="PROSITE" id="PS50956"/>
    </source>
</evidence>
<dbReference type="Gene3D" id="1.10.10.10">
    <property type="entry name" value="Winged helix-like DNA-binding domain superfamily/Winged helix DNA-binding domain"/>
    <property type="match status" value="1"/>
</dbReference>
<dbReference type="PANTHER" id="PTHR30154:SF34">
    <property type="entry name" value="TRANSCRIPTIONAL REGULATOR AZLB"/>
    <property type="match status" value="1"/>
</dbReference>
<dbReference type="InterPro" id="IPR036390">
    <property type="entry name" value="WH_DNA-bd_sf"/>
</dbReference>
<dbReference type="InterPro" id="IPR019885">
    <property type="entry name" value="Tscrpt_reg_HTH_AsnC-type_CS"/>
</dbReference>
<dbReference type="PROSITE" id="PS50956">
    <property type="entry name" value="HTH_ASNC_2"/>
    <property type="match status" value="1"/>
</dbReference>
<dbReference type="GO" id="GO:0005829">
    <property type="term" value="C:cytosol"/>
    <property type="evidence" value="ECO:0007669"/>
    <property type="project" value="TreeGrafter"/>
</dbReference>
<keyword evidence="2" id="KW-0238">DNA-binding</keyword>
<evidence type="ECO:0000313" key="5">
    <source>
        <dbReference type="EMBL" id="TQM96667.1"/>
    </source>
</evidence>
<dbReference type="PROSITE" id="PS00519">
    <property type="entry name" value="HTH_ASNC_1"/>
    <property type="match status" value="1"/>
</dbReference>
<dbReference type="AlphaFoldDB" id="A0A543KNL6"/>
<evidence type="ECO:0000313" key="6">
    <source>
        <dbReference type="Proteomes" id="UP000315133"/>
    </source>
</evidence>
<dbReference type="RefSeq" id="WP_141818250.1">
    <property type="nucleotide sequence ID" value="NZ_BAAAIL010000003.1"/>
</dbReference>
<dbReference type="Gene3D" id="3.30.70.920">
    <property type="match status" value="1"/>
</dbReference>
<evidence type="ECO:0000256" key="2">
    <source>
        <dbReference type="ARBA" id="ARBA00023125"/>
    </source>
</evidence>
<dbReference type="PANTHER" id="PTHR30154">
    <property type="entry name" value="LEUCINE-RESPONSIVE REGULATORY PROTEIN"/>
    <property type="match status" value="1"/>
</dbReference>
<dbReference type="GO" id="GO:0043200">
    <property type="term" value="P:response to amino acid"/>
    <property type="evidence" value="ECO:0007669"/>
    <property type="project" value="TreeGrafter"/>
</dbReference>
<reference evidence="5 6" key="1">
    <citation type="submission" date="2019-06" db="EMBL/GenBank/DDBJ databases">
        <title>Sequencing the genomes of 1000 actinobacteria strains.</title>
        <authorList>
            <person name="Klenk H.-P."/>
        </authorList>
    </citation>
    <scope>NUCLEOTIDE SEQUENCE [LARGE SCALE GENOMIC DNA]</scope>
    <source>
        <strain evidence="5 6">DSM 12362</strain>
    </source>
</reference>
<dbReference type="InterPro" id="IPR036388">
    <property type="entry name" value="WH-like_DNA-bd_sf"/>
</dbReference>
<dbReference type="InterPro" id="IPR000485">
    <property type="entry name" value="AsnC-type_HTH_dom"/>
</dbReference>
<organism evidence="5 6">
    <name type="scientific">Ornithinimicrobium humiphilum</name>
    <dbReference type="NCBI Taxonomy" id="125288"/>
    <lineage>
        <taxon>Bacteria</taxon>
        <taxon>Bacillati</taxon>
        <taxon>Actinomycetota</taxon>
        <taxon>Actinomycetes</taxon>
        <taxon>Micrococcales</taxon>
        <taxon>Ornithinimicrobiaceae</taxon>
        <taxon>Ornithinimicrobium</taxon>
    </lineage>
</organism>
<dbReference type="EMBL" id="VFPU01000001">
    <property type="protein sequence ID" value="TQM96667.1"/>
    <property type="molecule type" value="Genomic_DNA"/>
</dbReference>
<dbReference type="SMART" id="SM00344">
    <property type="entry name" value="HTH_ASNC"/>
    <property type="match status" value="1"/>
</dbReference>